<evidence type="ECO:0000259" key="3">
    <source>
        <dbReference type="Pfam" id="PF17479"/>
    </source>
</evidence>
<dbReference type="Pfam" id="PF17479">
    <property type="entry name" value="DUF3048_C"/>
    <property type="match status" value="1"/>
</dbReference>
<comment type="caution">
    <text evidence="4">The sequence shown here is derived from an EMBL/GenBank/DDBJ whole genome shotgun (WGS) entry which is preliminary data.</text>
</comment>
<feature type="compositionally biased region" description="Basic and acidic residues" evidence="1">
    <location>
        <begin position="1"/>
        <end position="10"/>
    </location>
</feature>
<feature type="domain" description="DUF3048" evidence="2">
    <location>
        <begin position="100"/>
        <end position="236"/>
    </location>
</feature>
<dbReference type="AlphaFoldDB" id="A0A7J5UPU8"/>
<feature type="region of interest" description="Disordered" evidence="1">
    <location>
        <begin position="1"/>
        <end position="48"/>
    </location>
</feature>
<dbReference type="Gene3D" id="3.50.90.10">
    <property type="entry name" value="YerB-like"/>
    <property type="match status" value="1"/>
</dbReference>
<evidence type="ECO:0000313" key="4">
    <source>
        <dbReference type="EMBL" id="KAE8764369.1"/>
    </source>
</evidence>
<dbReference type="InterPro" id="IPR023158">
    <property type="entry name" value="YerB-like_sf"/>
</dbReference>
<dbReference type="SUPFAM" id="SSF159774">
    <property type="entry name" value="YerB-like"/>
    <property type="match status" value="1"/>
</dbReference>
<dbReference type="InterPro" id="IPR035328">
    <property type="entry name" value="DUF3048_C"/>
</dbReference>
<sequence length="401" mass="41309">MTTSTSEHRPSRGAAPRPGRHGSEVGCGETAGDQPGASTRGTAGQGRRRRALVALGAAALLALTACTSRSEPEPAPTTPSPTVDLPTKPTPKPVPARWPLTGVAGEVEQRPAMSVKVENSVSARPQTGLEAADIVWEEMVEGGITRFNAVYHSVIPEEIGPIRSVRPMDAAISAPLHGLIVFSGGQPQFVQQMRAAGLQVLSNDEHAPGMYRVGFRRAPHNVYGNGPQLLGQADADHSAPPPEQLAYAWDPARATAVLSGAPASRLRVAFPAAAPGWTWDAGADAGRGGPAGAWVRDENGAAQASAGGTRIVATNVVVLRVQVVDTGTRDPAGNPVPETVLTGEGEAVVASGGKVVNAHWSKPGAGDPLALTDGAGKKVELVPGNTWIELVPISGGNVSWQ</sequence>
<feature type="region of interest" description="Disordered" evidence="1">
    <location>
        <begin position="68"/>
        <end position="98"/>
    </location>
</feature>
<evidence type="ECO:0000259" key="2">
    <source>
        <dbReference type="Pfam" id="PF11258"/>
    </source>
</evidence>
<proteinExistence type="predicted"/>
<gene>
    <name evidence="4" type="ORF">GB883_09485</name>
</gene>
<keyword evidence="5" id="KW-1185">Reference proteome</keyword>
<evidence type="ECO:0000313" key="5">
    <source>
        <dbReference type="Proteomes" id="UP000451860"/>
    </source>
</evidence>
<reference evidence="4 5" key="1">
    <citation type="submission" date="2019-10" db="EMBL/GenBank/DDBJ databases">
        <title>Georgenia wutianyii sp. nov. and Georgenia yuyongxinii sp. nov. isolated from plateau pika (Ochotona curzoniae) in the Qinghai-Tibet plateau of China.</title>
        <authorList>
            <person name="Tian Z."/>
        </authorList>
    </citation>
    <scope>NUCLEOTIDE SEQUENCE [LARGE SCALE GENOMIC DNA]</scope>
    <source>
        <strain evidence="4 5">DSM 21501</strain>
    </source>
</reference>
<name>A0A7J5UPU8_9MICO</name>
<evidence type="ECO:0000256" key="1">
    <source>
        <dbReference type="SAM" id="MobiDB-lite"/>
    </source>
</evidence>
<dbReference type="EMBL" id="WHJE01000035">
    <property type="protein sequence ID" value="KAE8764369.1"/>
    <property type="molecule type" value="Genomic_DNA"/>
</dbReference>
<dbReference type="InterPro" id="IPR021416">
    <property type="entry name" value="DUF3048_N"/>
</dbReference>
<dbReference type="Proteomes" id="UP000451860">
    <property type="component" value="Unassembled WGS sequence"/>
</dbReference>
<dbReference type="RefSeq" id="WP_152204099.1">
    <property type="nucleotide sequence ID" value="NZ_VUKF01000042.1"/>
</dbReference>
<accession>A0A7J5UPU8</accession>
<dbReference type="Pfam" id="PF11258">
    <property type="entry name" value="DUF3048"/>
    <property type="match status" value="1"/>
</dbReference>
<organism evidence="4 5">
    <name type="scientific">Georgenia thermotolerans</name>
    <dbReference type="NCBI Taxonomy" id="527326"/>
    <lineage>
        <taxon>Bacteria</taxon>
        <taxon>Bacillati</taxon>
        <taxon>Actinomycetota</taxon>
        <taxon>Actinomycetes</taxon>
        <taxon>Micrococcales</taxon>
        <taxon>Bogoriellaceae</taxon>
        <taxon>Georgenia</taxon>
    </lineage>
</organism>
<protein>
    <submittedName>
        <fullName evidence="4">DUF3048 domain-containing protein</fullName>
    </submittedName>
</protein>
<dbReference type="OrthoDB" id="9779102at2"/>
<feature type="domain" description="DUF3048" evidence="3">
    <location>
        <begin position="275"/>
        <end position="388"/>
    </location>
</feature>